<keyword evidence="2" id="KW-1185">Reference proteome</keyword>
<sequence length="185" mass="20443">MARGRTQHEAMRNNARQWEREADGIFTRPLQQWQTWVPDLGLKERLTGRRAAVRVSGPAVGAVRAVELGASSDGQEGQPHRIASYLTGILHSPSSRHVVPAADFAQRLAKEQGRCEHEGSDNTAGQRILAHGVRAMRVRVDVRRARGLRAKAKLRWGSQRGRFVAAEAGRRACLIATRISPFASI</sequence>
<dbReference type="GeneID" id="37031763"/>
<name>A0A316UJ88_9BASI</name>
<evidence type="ECO:0000313" key="2">
    <source>
        <dbReference type="Proteomes" id="UP000245884"/>
    </source>
</evidence>
<dbReference type="RefSeq" id="XP_025359606.1">
    <property type="nucleotide sequence ID" value="XM_025509940.1"/>
</dbReference>
<organism evidence="1 2">
    <name type="scientific">Jaminaea rosea</name>
    <dbReference type="NCBI Taxonomy" id="1569628"/>
    <lineage>
        <taxon>Eukaryota</taxon>
        <taxon>Fungi</taxon>
        <taxon>Dikarya</taxon>
        <taxon>Basidiomycota</taxon>
        <taxon>Ustilaginomycotina</taxon>
        <taxon>Exobasidiomycetes</taxon>
        <taxon>Microstromatales</taxon>
        <taxon>Microstromatales incertae sedis</taxon>
        <taxon>Jaminaea</taxon>
    </lineage>
</organism>
<accession>A0A316UJ88</accession>
<dbReference type="EMBL" id="KZ819678">
    <property type="protein sequence ID" value="PWN24994.1"/>
    <property type="molecule type" value="Genomic_DNA"/>
</dbReference>
<dbReference type="AlphaFoldDB" id="A0A316UJ88"/>
<dbReference type="Proteomes" id="UP000245884">
    <property type="component" value="Unassembled WGS sequence"/>
</dbReference>
<proteinExistence type="predicted"/>
<reference evidence="1 2" key="1">
    <citation type="journal article" date="2018" name="Mol. Biol. Evol.">
        <title>Broad Genomic Sampling Reveals a Smut Pathogenic Ancestry of the Fungal Clade Ustilaginomycotina.</title>
        <authorList>
            <person name="Kijpornyongpan T."/>
            <person name="Mondo S.J."/>
            <person name="Barry K."/>
            <person name="Sandor L."/>
            <person name="Lee J."/>
            <person name="Lipzen A."/>
            <person name="Pangilinan J."/>
            <person name="LaButti K."/>
            <person name="Hainaut M."/>
            <person name="Henrissat B."/>
            <person name="Grigoriev I.V."/>
            <person name="Spatafora J.W."/>
            <person name="Aime M.C."/>
        </authorList>
    </citation>
    <scope>NUCLEOTIDE SEQUENCE [LARGE SCALE GENOMIC DNA]</scope>
    <source>
        <strain evidence="1 2">MCA 5214</strain>
    </source>
</reference>
<protein>
    <submittedName>
        <fullName evidence="1">Uncharacterized protein</fullName>
    </submittedName>
</protein>
<evidence type="ECO:0000313" key="1">
    <source>
        <dbReference type="EMBL" id="PWN24994.1"/>
    </source>
</evidence>
<gene>
    <name evidence="1" type="ORF">BDZ90DRAFT_91350</name>
</gene>